<gene>
    <name evidence="1" type="ORF">GSOID_T00005178001</name>
</gene>
<dbReference type="Proteomes" id="UP000001307">
    <property type="component" value="Unassembled WGS sequence"/>
</dbReference>
<dbReference type="GO" id="GO:0003676">
    <property type="term" value="F:nucleic acid binding"/>
    <property type="evidence" value="ECO:0007669"/>
    <property type="project" value="InterPro"/>
</dbReference>
<dbReference type="AlphaFoldDB" id="E4XAL6"/>
<proteinExistence type="predicted"/>
<evidence type="ECO:0000313" key="1">
    <source>
        <dbReference type="EMBL" id="CBY08597.1"/>
    </source>
</evidence>
<reference evidence="1" key="1">
    <citation type="journal article" date="2010" name="Science">
        <title>Plasticity of animal genome architecture unmasked by rapid evolution of a pelagic tunicate.</title>
        <authorList>
            <person name="Denoeud F."/>
            <person name="Henriet S."/>
            <person name="Mungpakdee S."/>
            <person name="Aury J.M."/>
            <person name="Da Silva C."/>
            <person name="Brinkmann H."/>
            <person name="Mikhaleva J."/>
            <person name="Olsen L.C."/>
            <person name="Jubin C."/>
            <person name="Canestro C."/>
            <person name="Bouquet J.M."/>
            <person name="Danks G."/>
            <person name="Poulain J."/>
            <person name="Campsteijn C."/>
            <person name="Adamski M."/>
            <person name="Cross I."/>
            <person name="Yadetie F."/>
            <person name="Muffato M."/>
            <person name="Louis A."/>
            <person name="Butcher S."/>
            <person name="Tsagkogeorga G."/>
            <person name="Konrad A."/>
            <person name="Singh S."/>
            <person name="Jensen M.F."/>
            <person name="Cong E.H."/>
            <person name="Eikeseth-Otteraa H."/>
            <person name="Noel B."/>
            <person name="Anthouard V."/>
            <person name="Porcel B.M."/>
            <person name="Kachouri-Lafond R."/>
            <person name="Nishino A."/>
            <person name="Ugolini M."/>
            <person name="Chourrout P."/>
            <person name="Nishida H."/>
            <person name="Aasland R."/>
            <person name="Huzurbazar S."/>
            <person name="Westhof E."/>
            <person name="Delsuc F."/>
            <person name="Lehrach H."/>
            <person name="Reinhardt R."/>
            <person name="Weissenbach J."/>
            <person name="Roy S.W."/>
            <person name="Artiguenave F."/>
            <person name="Postlethwait J.H."/>
            <person name="Manak J.R."/>
            <person name="Thompson E.M."/>
            <person name="Jaillon O."/>
            <person name="Du Pasquier L."/>
            <person name="Boudinot P."/>
            <person name="Liberles D.A."/>
            <person name="Volff J.N."/>
            <person name="Philippe H."/>
            <person name="Lenhard B."/>
            <person name="Roest Crollius H."/>
            <person name="Wincker P."/>
            <person name="Chourrout D."/>
        </authorList>
    </citation>
    <scope>NUCLEOTIDE SEQUENCE [LARGE SCALE GENOMIC DNA]</scope>
</reference>
<name>E4XAL6_OIKDI</name>
<evidence type="ECO:0000313" key="2">
    <source>
        <dbReference type="Proteomes" id="UP000001307"/>
    </source>
</evidence>
<dbReference type="EMBL" id="FN653032">
    <property type="protein sequence ID" value="CBY08597.1"/>
    <property type="molecule type" value="Genomic_DNA"/>
</dbReference>
<dbReference type="Gene3D" id="3.30.420.10">
    <property type="entry name" value="Ribonuclease H-like superfamily/Ribonuclease H"/>
    <property type="match status" value="1"/>
</dbReference>
<dbReference type="InParanoid" id="E4XAL6"/>
<dbReference type="OrthoDB" id="10331573at2759"/>
<accession>E4XAL6</accession>
<dbReference type="InterPro" id="IPR036397">
    <property type="entry name" value="RNaseH_sf"/>
</dbReference>
<protein>
    <submittedName>
        <fullName evidence="1">Uncharacterized protein</fullName>
    </submittedName>
</protein>
<organism evidence="1">
    <name type="scientific">Oikopleura dioica</name>
    <name type="common">Tunicate</name>
    <dbReference type="NCBI Taxonomy" id="34765"/>
    <lineage>
        <taxon>Eukaryota</taxon>
        <taxon>Metazoa</taxon>
        <taxon>Chordata</taxon>
        <taxon>Tunicata</taxon>
        <taxon>Appendicularia</taxon>
        <taxon>Copelata</taxon>
        <taxon>Oikopleuridae</taxon>
        <taxon>Oikopleura</taxon>
    </lineage>
</organism>
<keyword evidence="2" id="KW-1185">Reference proteome</keyword>
<sequence>MVDVTRNDQVELTTNNGKHTGKVIYFNKNKETSDYEIKLRDVTTESGRTIRSQRFVKSQIIDLKTLNKVRNSEDLPPTKSSHWIITPDNTNSCSANSAWANTIRRRPEKTLYIAKYEIIDSRENLTSTLVKLKSSSQLFVSFEPSASGEIAKAGHIKYVCFKSKKFDTVYIIDMEKIGEELAIKHGIKTFMTSKSRKKIMAHSAVAVNACKKLHFFDPQSIQDVEVLGYLVASQPQCAQFQKLTALAKLLLDINLAPESKNEDLKNPTDEILSKMAGRVKALDVVKTKLEEIRDMKLNSCYEAMMSVRTEEEANYKKGLVTETVRDIVQSPSTETKILHF</sequence>